<dbReference type="PROSITE" id="PS50885">
    <property type="entry name" value="HAMP"/>
    <property type="match status" value="1"/>
</dbReference>
<evidence type="ECO:0000256" key="8">
    <source>
        <dbReference type="ARBA" id="ARBA00029447"/>
    </source>
</evidence>
<dbReference type="Pfam" id="PF00015">
    <property type="entry name" value="MCPsignal"/>
    <property type="match status" value="1"/>
</dbReference>
<feature type="region of interest" description="Disordered" evidence="11">
    <location>
        <begin position="1"/>
        <end position="22"/>
    </location>
</feature>
<reference evidence="15 16" key="1">
    <citation type="submission" date="2021-01" db="EMBL/GenBank/DDBJ databases">
        <title>Genomic Encyclopedia of Type Strains, Phase IV (KMG-IV): sequencing the most valuable type-strain genomes for metagenomic binning, comparative biology and taxonomic classification.</title>
        <authorList>
            <person name="Goeker M."/>
        </authorList>
    </citation>
    <scope>NUCLEOTIDE SEQUENCE [LARGE SCALE GENOMIC DNA]</scope>
    <source>
        <strain evidence="15 16">DSM 100968</strain>
    </source>
</reference>
<keyword evidence="3" id="KW-0145">Chemotaxis</keyword>
<feature type="domain" description="Methyl-accepting transducer" evidence="13">
    <location>
        <begin position="418"/>
        <end position="668"/>
    </location>
</feature>
<dbReference type="Proteomes" id="UP000823201">
    <property type="component" value="Unassembled WGS sequence"/>
</dbReference>
<dbReference type="PANTHER" id="PTHR32089">
    <property type="entry name" value="METHYL-ACCEPTING CHEMOTAXIS PROTEIN MCPB"/>
    <property type="match status" value="1"/>
</dbReference>
<keyword evidence="2" id="KW-1003">Cell membrane</keyword>
<dbReference type="Gene3D" id="3.30.450.20">
    <property type="entry name" value="PAS domain"/>
    <property type="match status" value="2"/>
</dbReference>
<dbReference type="CDD" id="cd11386">
    <property type="entry name" value="MCP_signal"/>
    <property type="match status" value="1"/>
</dbReference>
<proteinExistence type="inferred from homology"/>
<gene>
    <name evidence="15" type="ORF">JOC27_002103</name>
</gene>
<evidence type="ECO:0000259" key="14">
    <source>
        <dbReference type="PROSITE" id="PS50885"/>
    </source>
</evidence>
<dbReference type="SMART" id="SM00283">
    <property type="entry name" value="MA"/>
    <property type="match status" value="1"/>
</dbReference>
<keyword evidence="6 12" id="KW-0472">Membrane</keyword>
<dbReference type="InterPro" id="IPR033479">
    <property type="entry name" value="dCache_1"/>
</dbReference>
<accession>A0ABS2QA24</accession>
<evidence type="ECO:0000256" key="2">
    <source>
        <dbReference type="ARBA" id="ARBA00022475"/>
    </source>
</evidence>
<evidence type="ECO:0000256" key="6">
    <source>
        <dbReference type="ARBA" id="ARBA00023136"/>
    </source>
</evidence>
<sequence>MKMHVKSSRKKPVTDAAADEKEEKTASAASRFQRYNLLEKFFSQKALLNRSLKEQMLIPFITTIVVVGLIGGLFSYFYGEKMTKDQLIQSTQQQLKATNRSFDTYFSDAEANVRQFGASPLLNNPKKNTASINTMFQNLLDANTKYQAITYGAANKDTIRAPLYFFNQGYDPTKEEWYQEGLHANGNSYWTSPYNDPVLKQQVVSVVQEVKSNGTVRGVMKMDLYIQNIVNEVSNAKYGKTGYSVLLDKNGNYIASPDKKDIGKNVIHQDFYKQLMKMGKNGLFYAPIDGQERLISFERNQTTGWVLLGIINKGEISQNANLIALPSALTVIIILIIAVLLTNYLLRRIIVRVRTIQQASERVQHGDLTVAIPVVGNDELAGLMRSINEMARENRKAFQQVNTVSDQMKAASETLVASAEENVASANEISATVTQISAGAANQSAALDENQNSIDTLVREFKMMKEHSDEVLQGSVQMSTTTKNGQKIMSQLAEQSKASSDATEQIIQAVQELEQRAQNITQIVTVLDGIARRTNLLSLNASIEAAHAGEHGKGFAVVAEEIRKLAQQTNSSLKQVSETIKEVTEKTANAVALGQMTGEMLQSQGQAVRESDEAFKEIDQTIDQSVAGIEKIAESIRSVNGHIVQISQGSQTIASTSEETAASTEEVSASIQEQTAAMEELNHLAEDLEKQAETMRAAIRRFKI</sequence>
<feature type="domain" description="HAMP" evidence="14">
    <location>
        <begin position="347"/>
        <end position="399"/>
    </location>
</feature>
<comment type="caution">
    <text evidence="15">The sequence shown here is derived from an EMBL/GenBank/DDBJ whole genome shotgun (WGS) entry which is preliminary data.</text>
</comment>
<dbReference type="Pfam" id="PF00672">
    <property type="entry name" value="HAMP"/>
    <property type="match status" value="1"/>
</dbReference>
<evidence type="ECO:0000256" key="10">
    <source>
        <dbReference type="SAM" id="Coils"/>
    </source>
</evidence>
<dbReference type="PROSITE" id="PS50111">
    <property type="entry name" value="CHEMOTAXIS_TRANSDUC_2"/>
    <property type="match status" value="1"/>
</dbReference>
<dbReference type="Pfam" id="PF02743">
    <property type="entry name" value="dCache_1"/>
    <property type="match status" value="1"/>
</dbReference>
<evidence type="ECO:0000313" key="15">
    <source>
        <dbReference type="EMBL" id="MBM7658641.1"/>
    </source>
</evidence>
<keyword evidence="16" id="KW-1185">Reference proteome</keyword>
<organism evidence="15 16">
    <name type="scientific">Sporolactobacillus spathodeae</name>
    <dbReference type="NCBI Taxonomy" id="1465502"/>
    <lineage>
        <taxon>Bacteria</taxon>
        <taxon>Bacillati</taxon>
        <taxon>Bacillota</taxon>
        <taxon>Bacilli</taxon>
        <taxon>Bacillales</taxon>
        <taxon>Sporolactobacillaceae</taxon>
        <taxon>Sporolactobacillus</taxon>
    </lineage>
</organism>
<evidence type="ECO:0000259" key="13">
    <source>
        <dbReference type="PROSITE" id="PS50111"/>
    </source>
</evidence>
<dbReference type="RefSeq" id="WP_205007193.1">
    <property type="nucleotide sequence ID" value="NZ_CBCRXA010000028.1"/>
</dbReference>
<comment type="subcellular location">
    <subcellularLocation>
        <location evidence="1">Cell membrane</location>
        <topology evidence="1">Multi-pass membrane protein</topology>
    </subcellularLocation>
</comment>
<feature type="coiled-coil region" evidence="10">
    <location>
        <begin position="671"/>
        <end position="701"/>
    </location>
</feature>
<evidence type="ECO:0000313" key="16">
    <source>
        <dbReference type="Proteomes" id="UP000823201"/>
    </source>
</evidence>
<keyword evidence="4 12" id="KW-0812">Transmembrane</keyword>
<dbReference type="CDD" id="cd12912">
    <property type="entry name" value="PDC2_MCP_like"/>
    <property type="match status" value="1"/>
</dbReference>
<feature type="transmembrane region" description="Helical" evidence="12">
    <location>
        <begin position="57"/>
        <end position="78"/>
    </location>
</feature>
<dbReference type="CDD" id="cd06225">
    <property type="entry name" value="HAMP"/>
    <property type="match status" value="1"/>
</dbReference>
<feature type="compositionally biased region" description="Basic residues" evidence="11">
    <location>
        <begin position="1"/>
        <end position="11"/>
    </location>
</feature>
<keyword evidence="10" id="KW-0175">Coiled coil</keyword>
<dbReference type="Gene3D" id="6.10.340.10">
    <property type="match status" value="1"/>
</dbReference>
<evidence type="ECO:0000256" key="12">
    <source>
        <dbReference type="SAM" id="Phobius"/>
    </source>
</evidence>
<dbReference type="SMART" id="SM00304">
    <property type="entry name" value="HAMP"/>
    <property type="match status" value="1"/>
</dbReference>
<dbReference type="PANTHER" id="PTHR32089:SF112">
    <property type="entry name" value="LYSOZYME-LIKE PROTEIN-RELATED"/>
    <property type="match status" value="1"/>
</dbReference>
<dbReference type="SUPFAM" id="SSF58104">
    <property type="entry name" value="Methyl-accepting chemotaxis protein (MCP) signaling domain"/>
    <property type="match status" value="1"/>
</dbReference>
<feature type="transmembrane region" description="Helical" evidence="12">
    <location>
        <begin position="322"/>
        <end position="346"/>
    </location>
</feature>
<evidence type="ECO:0000256" key="4">
    <source>
        <dbReference type="ARBA" id="ARBA00022692"/>
    </source>
</evidence>
<dbReference type="EMBL" id="JAFBEV010000020">
    <property type="protein sequence ID" value="MBM7658641.1"/>
    <property type="molecule type" value="Genomic_DNA"/>
</dbReference>
<evidence type="ECO:0000256" key="5">
    <source>
        <dbReference type="ARBA" id="ARBA00022989"/>
    </source>
</evidence>
<evidence type="ECO:0000256" key="1">
    <source>
        <dbReference type="ARBA" id="ARBA00004651"/>
    </source>
</evidence>
<protein>
    <submittedName>
        <fullName evidence="15">Methyl-accepting chemotaxis protein</fullName>
    </submittedName>
</protein>
<evidence type="ECO:0000256" key="7">
    <source>
        <dbReference type="ARBA" id="ARBA00023224"/>
    </source>
</evidence>
<keyword evidence="7 9" id="KW-0807">Transducer</keyword>
<dbReference type="InterPro" id="IPR003660">
    <property type="entry name" value="HAMP_dom"/>
</dbReference>
<evidence type="ECO:0000256" key="11">
    <source>
        <dbReference type="SAM" id="MobiDB-lite"/>
    </source>
</evidence>
<evidence type="ECO:0000256" key="9">
    <source>
        <dbReference type="PROSITE-ProRule" id="PRU00284"/>
    </source>
</evidence>
<evidence type="ECO:0000256" key="3">
    <source>
        <dbReference type="ARBA" id="ARBA00022500"/>
    </source>
</evidence>
<dbReference type="InterPro" id="IPR004089">
    <property type="entry name" value="MCPsignal_dom"/>
</dbReference>
<dbReference type="Gene3D" id="1.10.287.950">
    <property type="entry name" value="Methyl-accepting chemotaxis protein"/>
    <property type="match status" value="1"/>
</dbReference>
<comment type="similarity">
    <text evidence="8">Belongs to the methyl-accepting chemotaxis (MCP) protein family.</text>
</comment>
<name>A0ABS2QA24_9BACL</name>
<keyword evidence="5 12" id="KW-1133">Transmembrane helix</keyword>